<dbReference type="GO" id="GO:0030001">
    <property type="term" value="P:metal ion transport"/>
    <property type="evidence" value="ECO:0007669"/>
    <property type="project" value="UniProtKB-ARBA"/>
</dbReference>
<keyword evidence="8 9" id="KW-0472">Membrane</keyword>
<name>A0A517S7K9_9PLAN</name>
<dbReference type="FunCoup" id="A0A517S7K9">
    <property type="interactions" value="162"/>
</dbReference>
<sequence length="509" mass="55719">MNRSVQTIARDIGLVLHVPAAMALLSTPICFLAGEGYAAPGFLWTAAVSIALGQILYWSCRQAEPTRQAEAMLVSALAWLVIPLMGAIPFLATGTGPVVSQAEPNQLHAPWNAVFESFSGFTGTGLTMAIRPGTLPRSLQWWRSFSEWIGGIGVLVMMLAVLRPAVGAHHLYFGEGREDRILPSIAATARMIWRIYLLYTALSILGLKLAGMTWWESLNHAMTGIATGGFGVTDGNIADFGPGIRLALIPVMLAGMLSFAIHYDFLTSRRLSAFWSDSQHRLLWLLVLIGPPVVAAENYWGTSDARWIDSLFHWVSALSTAGFQAADLHLWTPTAQLLLCGAMIIGGAAGSTAGGLKELRLVLLYKGLKWRFRRIHLTRHEFMRYRLDGRPLSAEEGERLVESAAILVVIWLILLAAAVIVLLHFTPGRYELSEVFLEAASAQSNVGLSTGITHPSLPWPAKLTLIGCMWLGRLEIIPALLLGMSIVRRRRSTTRNGKQTPDPWTWTGP</sequence>
<dbReference type="InParanoid" id="A0A517S7K9"/>
<feature type="transmembrane region" description="Helical" evidence="9">
    <location>
        <begin position="12"/>
        <end position="34"/>
    </location>
</feature>
<evidence type="ECO:0000256" key="3">
    <source>
        <dbReference type="ARBA" id="ARBA00022448"/>
    </source>
</evidence>
<dbReference type="RefSeq" id="WP_197453724.1">
    <property type="nucleotide sequence ID" value="NZ_CP036271.1"/>
</dbReference>
<feature type="transmembrane region" description="Helical" evidence="9">
    <location>
        <begin position="282"/>
        <end position="301"/>
    </location>
</feature>
<organism evidence="10 11">
    <name type="scientific">Caulifigura coniformis</name>
    <dbReference type="NCBI Taxonomy" id="2527983"/>
    <lineage>
        <taxon>Bacteria</taxon>
        <taxon>Pseudomonadati</taxon>
        <taxon>Planctomycetota</taxon>
        <taxon>Planctomycetia</taxon>
        <taxon>Planctomycetales</taxon>
        <taxon>Planctomycetaceae</taxon>
        <taxon>Caulifigura</taxon>
    </lineage>
</organism>
<dbReference type="GO" id="GO:0005886">
    <property type="term" value="C:plasma membrane"/>
    <property type="evidence" value="ECO:0007669"/>
    <property type="project" value="UniProtKB-SubCell"/>
</dbReference>
<dbReference type="KEGG" id="ccos:Pan44_01270"/>
<keyword evidence="6 9" id="KW-1133">Transmembrane helix</keyword>
<feature type="transmembrane region" description="Helical" evidence="9">
    <location>
        <begin position="40"/>
        <end position="59"/>
    </location>
</feature>
<dbReference type="InterPro" id="IPR003445">
    <property type="entry name" value="Cat_transpt"/>
</dbReference>
<accession>A0A517S7K9</accession>
<feature type="transmembrane region" description="Helical" evidence="9">
    <location>
        <begin position="243"/>
        <end position="261"/>
    </location>
</feature>
<feature type="transmembrane region" description="Helical" evidence="9">
    <location>
        <begin position="335"/>
        <end position="356"/>
    </location>
</feature>
<evidence type="ECO:0000256" key="2">
    <source>
        <dbReference type="ARBA" id="ARBA00009137"/>
    </source>
</evidence>
<evidence type="ECO:0000256" key="1">
    <source>
        <dbReference type="ARBA" id="ARBA00004651"/>
    </source>
</evidence>
<evidence type="ECO:0000256" key="5">
    <source>
        <dbReference type="ARBA" id="ARBA00022692"/>
    </source>
</evidence>
<gene>
    <name evidence="10" type="primary">trkG</name>
    <name evidence="10" type="ORF">Pan44_01270</name>
</gene>
<feature type="transmembrane region" description="Helical" evidence="9">
    <location>
        <begin position="71"/>
        <end position="92"/>
    </location>
</feature>
<comment type="similarity">
    <text evidence="2">Belongs to the TrkH potassium transport family.</text>
</comment>
<keyword evidence="11" id="KW-1185">Reference proteome</keyword>
<keyword evidence="7" id="KW-0406">Ion transport</keyword>
<evidence type="ECO:0000256" key="6">
    <source>
        <dbReference type="ARBA" id="ARBA00022989"/>
    </source>
</evidence>
<dbReference type="EMBL" id="CP036271">
    <property type="protein sequence ID" value="QDT52118.1"/>
    <property type="molecule type" value="Genomic_DNA"/>
</dbReference>
<keyword evidence="4" id="KW-1003">Cell membrane</keyword>
<evidence type="ECO:0000313" key="10">
    <source>
        <dbReference type="EMBL" id="QDT52118.1"/>
    </source>
</evidence>
<dbReference type="Pfam" id="PF02386">
    <property type="entry name" value="TrkH"/>
    <property type="match status" value="1"/>
</dbReference>
<keyword evidence="3" id="KW-0813">Transport</keyword>
<feature type="transmembrane region" description="Helical" evidence="9">
    <location>
        <begin position="195"/>
        <end position="215"/>
    </location>
</feature>
<evidence type="ECO:0000256" key="4">
    <source>
        <dbReference type="ARBA" id="ARBA00022475"/>
    </source>
</evidence>
<evidence type="ECO:0000256" key="8">
    <source>
        <dbReference type="ARBA" id="ARBA00023136"/>
    </source>
</evidence>
<protein>
    <submittedName>
        <fullName evidence="10">Trk system potassium uptake protein TrkG</fullName>
    </submittedName>
</protein>
<evidence type="ECO:0000256" key="9">
    <source>
        <dbReference type="SAM" id="Phobius"/>
    </source>
</evidence>
<feature type="transmembrane region" description="Helical" evidence="9">
    <location>
        <begin position="404"/>
        <end position="425"/>
    </location>
</feature>
<comment type="subcellular location">
    <subcellularLocation>
        <location evidence="1">Cell membrane</location>
        <topology evidence="1">Multi-pass membrane protein</topology>
    </subcellularLocation>
</comment>
<proteinExistence type="inferred from homology"/>
<feature type="transmembrane region" description="Helical" evidence="9">
    <location>
        <begin position="463"/>
        <end position="487"/>
    </location>
</feature>
<keyword evidence="5 9" id="KW-0812">Transmembrane</keyword>
<dbReference type="AlphaFoldDB" id="A0A517S7K9"/>
<evidence type="ECO:0000256" key="7">
    <source>
        <dbReference type="ARBA" id="ARBA00023065"/>
    </source>
</evidence>
<dbReference type="GO" id="GO:0008324">
    <property type="term" value="F:monoatomic cation transmembrane transporter activity"/>
    <property type="evidence" value="ECO:0007669"/>
    <property type="project" value="InterPro"/>
</dbReference>
<evidence type="ECO:0000313" key="11">
    <source>
        <dbReference type="Proteomes" id="UP000315700"/>
    </source>
</evidence>
<dbReference type="PANTHER" id="PTHR32024:SF2">
    <property type="entry name" value="TRK SYSTEM POTASSIUM UPTAKE PROTEIN TRKG-RELATED"/>
    <property type="match status" value="1"/>
</dbReference>
<feature type="transmembrane region" description="Helical" evidence="9">
    <location>
        <begin position="148"/>
        <end position="174"/>
    </location>
</feature>
<dbReference type="PANTHER" id="PTHR32024">
    <property type="entry name" value="TRK SYSTEM POTASSIUM UPTAKE PROTEIN TRKG-RELATED"/>
    <property type="match status" value="1"/>
</dbReference>
<dbReference type="Proteomes" id="UP000315700">
    <property type="component" value="Chromosome"/>
</dbReference>
<reference evidence="10 11" key="1">
    <citation type="submission" date="2019-02" db="EMBL/GenBank/DDBJ databases">
        <title>Deep-cultivation of Planctomycetes and their phenomic and genomic characterization uncovers novel biology.</title>
        <authorList>
            <person name="Wiegand S."/>
            <person name="Jogler M."/>
            <person name="Boedeker C."/>
            <person name="Pinto D."/>
            <person name="Vollmers J."/>
            <person name="Rivas-Marin E."/>
            <person name="Kohn T."/>
            <person name="Peeters S.H."/>
            <person name="Heuer A."/>
            <person name="Rast P."/>
            <person name="Oberbeckmann S."/>
            <person name="Bunk B."/>
            <person name="Jeske O."/>
            <person name="Meyerdierks A."/>
            <person name="Storesund J.E."/>
            <person name="Kallscheuer N."/>
            <person name="Luecker S."/>
            <person name="Lage O.M."/>
            <person name="Pohl T."/>
            <person name="Merkel B.J."/>
            <person name="Hornburger P."/>
            <person name="Mueller R.-W."/>
            <person name="Bruemmer F."/>
            <person name="Labrenz M."/>
            <person name="Spormann A.M."/>
            <person name="Op den Camp H."/>
            <person name="Overmann J."/>
            <person name="Amann R."/>
            <person name="Jetten M.S.M."/>
            <person name="Mascher T."/>
            <person name="Medema M.H."/>
            <person name="Devos D.P."/>
            <person name="Kaster A.-K."/>
            <person name="Ovreas L."/>
            <person name="Rohde M."/>
            <person name="Galperin M.Y."/>
            <person name="Jogler C."/>
        </authorList>
    </citation>
    <scope>NUCLEOTIDE SEQUENCE [LARGE SCALE GENOMIC DNA]</scope>
    <source>
        <strain evidence="10 11">Pan44</strain>
    </source>
</reference>